<feature type="transmembrane region" description="Helical" evidence="2">
    <location>
        <begin position="233"/>
        <end position="254"/>
    </location>
</feature>
<keyword evidence="2" id="KW-0812">Transmembrane</keyword>
<feature type="transmembrane region" description="Helical" evidence="2">
    <location>
        <begin position="176"/>
        <end position="195"/>
    </location>
</feature>
<proteinExistence type="predicted"/>
<evidence type="ECO:0000256" key="2">
    <source>
        <dbReference type="SAM" id="Phobius"/>
    </source>
</evidence>
<keyword evidence="2" id="KW-1133">Transmembrane helix</keyword>
<gene>
    <name evidence="3" type="ORF">CLO192961_LOCUS154785</name>
</gene>
<feature type="transmembrane region" description="Helical" evidence="2">
    <location>
        <begin position="6"/>
        <end position="30"/>
    </location>
</feature>
<feature type="region of interest" description="Disordered" evidence="1">
    <location>
        <begin position="39"/>
        <end position="58"/>
    </location>
</feature>
<keyword evidence="4" id="KW-1185">Reference proteome</keyword>
<reference evidence="3 4" key="1">
    <citation type="submission" date="2019-06" db="EMBL/GenBank/DDBJ databases">
        <authorList>
            <person name="Broberg M."/>
        </authorList>
    </citation>
    <scope>NUCLEOTIDE SEQUENCE [LARGE SCALE GENOMIC DNA]</scope>
</reference>
<evidence type="ECO:0000256" key="1">
    <source>
        <dbReference type="SAM" id="MobiDB-lite"/>
    </source>
</evidence>
<name>A0ABY6U3V4_BIOOC</name>
<feature type="transmembrane region" description="Helical" evidence="2">
    <location>
        <begin position="86"/>
        <end position="109"/>
    </location>
</feature>
<feature type="transmembrane region" description="Helical" evidence="2">
    <location>
        <begin position="366"/>
        <end position="386"/>
    </location>
</feature>
<protein>
    <submittedName>
        <fullName evidence="3">Uncharacterized protein</fullName>
    </submittedName>
</protein>
<feature type="transmembrane region" description="Helical" evidence="2">
    <location>
        <begin position="145"/>
        <end position="164"/>
    </location>
</feature>
<comment type="caution">
    <text evidence="3">The sequence shown here is derived from an EMBL/GenBank/DDBJ whole genome shotgun (WGS) entry which is preliminary data.</text>
</comment>
<dbReference type="Proteomes" id="UP000766486">
    <property type="component" value="Unassembled WGS sequence"/>
</dbReference>
<dbReference type="EMBL" id="CABFNS010000729">
    <property type="protein sequence ID" value="VUC25051.1"/>
    <property type="molecule type" value="Genomic_DNA"/>
</dbReference>
<sequence length="636" mass="69530">MATKAARLAGVSLVLAFQSIILLIEIAISLCRHAQQSTERETNRENGEAGQDSQQEGPGLHARLSRLFKIPSSLSNLKYFSASLRLFRQIGASMMIFIFGISFATASFADKYGEELSIVPSSSAASTTCPDPPVFTVDADIGGEGIRIVVLGQIAALVAITLLGTFHCQTLGVKEIGAGLAITHVSLIIALLVQVGRGTLTSADAIVGAMLLDAQGSALGISLVAKEVLAARWQVWIIIGCQMFGLCCIPFLVGSIHAGHFAGRAGNSCLCITAFWWGWIGECPGTTGPGEATIFWLYYACRLIGFVQNAFPAVTSTRKFHEAEKSGRSLKGISFPELATAPASAAGSSQSASPADNDFLYVNYPATVALTFFINGVFSLTSMVAADKIMHAGLVPSSGVVSVGQMIAIVVAAATILRALWLLWRMLSPESGKYVWPFELDVAFRTWGVSWPEWEPSIQWVGDREYWLAAGPRQGYRFPQYTEDADPGPYRLGAIFSEPNILGAMAFVPDAIPEETTIAPSGQRRITEPQQQNFLMKYFFGPPAVRVFRYQEMVHHWVNPRQANMRRMITHPNVQEILNRRRGRIYIITGFKIINGLEVSDGNLHRTFDGPVVFGYRMHEVRLARRELKITVVRPH</sequence>
<evidence type="ECO:0000313" key="4">
    <source>
        <dbReference type="Proteomes" id="UP000766486"/>
    </source>
</evidence>
<keyword evidence="2" id="KW-0472">Membrane</keyword>
<organism evidence="3 4">
    <name type="scientific">Bionectria ochroleuca</name>
    <name type="common">Gliocladium roseum</name>
    <dbReference type="NCBI Taxonomy" id="29856"/>
    <lineage>
        <taxon>Eukaryota</taxon>
        <taxon>Fungi</taxon>
        <taxon>Dikarya</taxon>
        <taxon>Ascomycota</taxon>
        <taxon>Pezizomycotina</taxon>
        <taxon>Sordariomycetes</taxon>
        <taxon>Hypocreomycetidae</taxon>
        <taxon>Hypocreales</taxon>
        <taxon>Bionectriaceae</taxon>
        <taxon>Clonostachys</taxon>
    </lineage>
</organism>
<accession>A0ABY6U3V4</accession>
<evidence type="ECO:0000313" key="3">
    <source>
        <dbReference type="EMBL" id="VUC25051.1"/>
    </source>
</evidence>